<dbReference type="EMBL" id="JAHLUX010000010">
    <property type="protein sequence ID" value="KAG7816615.1"/>
    <property type="molecule type" value="Genomic_DNA"/>
</dbReference>
<dbReference type="SUPFAM" id="SSF49472">
    <property type="entry name" value="Transthyretin (synonym: prealbumin)"/>
    <property type="match status" value="1"/>
</dbReference>
<feature type="compositionally biased region" description="Basic and acidic residues" evidence="1">
    <location>
        <begin position="51"/>
        <end position="63"/>
    </location>
</feature>
<comment type="caution">
    <text evidence="2">The sequence shown here is derived from an EMBL/GenBank/DDBJ whole genome shotgun (WGS) entry which is preliminary data.</text>
</comment>
<dbReference type="AlphaFoldDB" id="A0AAN6I4D5"/>
<dbReference type="GeneID" id="66128708"/>
<dbReference type="Gene3D" id="2.60.40.180">
    <property type="entry name" value="Transthyretin/hydroxyisourate hydrolase domain"/>
    <property type="match status" value="1"/>
</dbReference>
<organism evidence="2 3">
    <name type="scientific">Pichia angusta</name>
    <name type="common">Yeast</name>
    <name type="synonym">Hansenula polymorpha</name>
    <dbReference type="NCBI Taxonomy" id="870730"/>
    <lineage>
        <taxon>Eukaryota</taxon>
        <taxon>Fungi</taxon>
        <taxon>Dikarya</taxon>
        <taxon>Ascomycota</taxon>
        <taxon>Saccharomycotina</taxon>
        <taxon>Pichiomycetes</taxon>
        <taxon>Pichiales</taxon>
        <taxon>Pichiaceae</taxon>
        <taxon>Ogataea</taxon>
    </lineage>
</organism>
<dbReference type="InterPro" id="IPR036817">
    <property type="entry name" value="Transthyretin/HIU_hydrolase_sf"/>
</dbReference>
<name>A0AAN6I4D5_PICAN</name>
<feature type="region of interest" description="Disordered" evidence="1">
    <location>
        <begin position="17"/>
        <end position="63"/>
    </location>
</feature>
<dbReference type="Proteomes" id="UP001196530">
    <property type="component" value="Unassembled WGS sequence"/>
</dbReference>
<reference evidence="2" key="1">
    <citation type="journal article" date="2021" name="G3 (Bethesda)">
        <title>Genomic diversity, chromosomal rearrangements, and interspecies hybridization in the ogataea polymorpha species complex.</title>
        <authorList>
            <person name="Hanson S.J."/>
            <person name="Cinneide E.O."/>
            <person name="Salzberg L.I."/>
            <person name="Wolfe K.H."/>
            <person name="McGowan J."/>
            <person name="Fitzpatrick D.A."/>
            <person name="Matlin K."/>
        </authorList>
    </citation>
    <scope>NUCLEOTIDE SEQUENCE</scope>
    <source>
        <strain evidence="2">61-244</strain>
    </source>
</reference>
<sequence length="81" mass="9012">MPPITCHILDTTLGQPAASVDGRMGASRARQPTAQECRLRKQPVDQSGARRVPDPLPHEKLLSEARRKDVLPLHRYHVRGA</sequence>
<protein>
    <submittedName>
        <fullName evidence="2">Uncharacterized protein</fullName>
    </submittedName>
</protein>
<dbReference type="RefSeq" id="XP_043058149.1">
    <property type="nucleotide sequence ID" value="XM_043205379.1"/>
</dbReference>
<accession>A0AAN6I4D5</accession>
<proteinExistence type="predicted"/>
<evidence type="ECO:0000256" key="1">
    <source>
        <dbReference type="SAM" id="MobiDB-lite"/>
    </source>
</evidence>
<evidence type="ECO:0000313" key="2">
    <source>
        <dbReference type="EMBL" id="KAG7816615.1"/>
    </source>
</evidence>
<evidence type="ECO:0000313" key="3">
    <source>
        <dbReference type="Proteomes" id="UP001196530"/>
    </source>
</evidence>
<gene>
    <name evidence="2" type="ORF">KL928_004657</name>
</gene>